<dbReference type="RefSeq" id="WP_146431933.1">
    <property type="nucleotide sequence ID" value="NZ_SJPF01000003.1"/>
</dbReference>
<dbReference type="OrthoDB" id="285502at2"/>
<dbReference type="AlphaFoldDB" id="A0A5C5V436"/>
<organism evidence="2 3">
    <name type="scientific">Blastopirellula retiformator</name>
    <dbReference type="NCBI Taxonomy" id="2527970"/>
    <lineage>
        <taxon>Bacteria</taxon>
        <taxon>Pseudomonadati</taxon>
        <taxon>Planctomycetota</taxon>
        <taxon>Planctomycetia</taxon>
        <taxon>Pirellulales</taxon>
        <taxon>Pirellulaceae</taxon>
        <taxon>Blastopirellula</taxon>
    </lineage>
</organism>
<evidence type="ECO:0000256" key="1">
    <source>
        <dbReference type="SAM" id="MobiDB-lite"/>
    </source>
</evidence>
<evidence type="ECO:0000313" key="3">
    <source>
        <dbReference type="Proteomes" id="UP000318878"/>
    </source>
</evidence>
<evidence type="ECO:0000313" key="2">
    <source>
        <dbReference type="EMBL" id="TWT32699.1"/>
    </source>
</evidence>
<dbReference type="Proteomes" id="UP000318878">
    <property type="component" value="Unassembled WGS sequence"/>
</dbReference>
<gene>
    <name evidence="2" type="ORF">Enr8_25040</name>
</gene>
<proteinExistence type="predicted"/>
<comment type="caution">
    <text evidence="2">The sequence shown here is derived from an EMBL/GenBank/DDBJ whole genome shotgun (WGS) entry which is preliminary data.</text>
</comment>
<name>A0A5C5V436_9BACT</name>
<accession>A0A5C5V436</accession>
<feature type="region of interest" description="Disordered" evidence="1">
    <location>
        <begin position="111"/>
        <end position="135"/>
    </location>
</feature>
<evidence type="ECO:0008006" key="4">
    <source>
        <dbReference type="Google" id="ProtNLM"/>
    </source>
</evidence>
<protein>
    <recommendedName>
        <fullName evidence="4">Zinc-finger domain-containing protein</fullName>
    </recommendedName>
</protein>
<sequence length="135" mass="15549">MTRPISRTDLEAYLDEALPAERMAEIEDKLRSQPELAEQLSQINGRRDAGVHTIGEIWRRHRLTCPSRETLGSYLLQVLDDEEATYIRFHLETVGCRVCQANLQDLSSQQDSQCEDAQPRRQKYFQSSVGRLKGE</sequence>
<keyword evidence="3" id="KW-1185">Reference proteome</keyword>
<dbReference type="EMBL" id="SJPF01000003">
    <property type="protein sequence ID" value="TWT32699.1"/>
    <property type="molecule type" value="Genomic_DNA"/>
</dbReference>
<reference evidence="2 3" key="1">
    <citation type="submission" date="2019-02" db="EMBL/GenBank/DDBJ databases">
        <title>Deep-cultivation of Planctomycetes and their phenomic and genomic characterization uncovers novel biology.</title>
        <authorList>
            <person name="Wiegand S."/>
            <person name="Jogler M."/>
            <person name="Boedeker C."/>
            <person name="Pinto D."/>
            <person name="Vollmers J."/>
            <person name="Rivas-Marin E."/>
            <person name="Kohn T."/>
            <person name="Peeters S.H."/>
            <person name="Heuer A."/>
            <person name="Rast P."/>
            <person name="Oberbeckmann S."/>
            <person name="Bunk B."/>
            <person name="Jeske O."/>
            <person name="Meyerdierks A."/>
            <person name="Storesund J.E."/>
            <person name="Kallscheuer N."/>
            <person name="Luecker S."/>
            <person name="Lage O.M."/>
            <person name="Pohl T."/>
            <person name="Merkel B.J."/>
            <person name="Hornburger P."/>
            <person name="Mueller R.-W."/>
            <person name="Bruemmer F."/>
            <person name="Labrenz M."/>
            <person name="Spormann A.M."/>
            <person name="Op Den Camp H."/>
            <person name="Overmann J."/>
            <person name="Amann R."/>
            <person name="Jetten M.S.M."/>
            <person name="Mascher T."/>
            <person name="Medema M.H."/>
            <person name="Devos D.P."/>
            <person name="Kaster A.-K."/>
            <person name="Ovreas L."/>
            <person name="Rohde M."/>
            <person name="Galperin M.Y."/>
            <person name="Jogler C."/>
        </authorList>
    </citation>
    <scope>NUCLEOTIDE SEQUENCE [LARGE SCALE GENOMIC DNA]</scope>
    <source>
        <strain evidence="2 3">Enr8</strain>
    </source>
</reference>